<dbReference type="Proteomes" id="UP000658258">
    <property type="component" value="Unassembled WGS sequence"/>
</dbReference>
<gene>
    <name evidence="2" type="ORF">GCM10011340_27920</name>
</gene>
<protein>
    <submittedName>
        <fullName evidence="2">Uncharacterized protein</fullName>
    </submittedName>
</protein>
<evidence type="ECO:0000313" key="2">
    <source>
        <dbReference type="EMBL" id="GHE70633.1"/>
    </source>
</evidence>
<dbReference type="SUPFAM" id="SSF48403">
    <property type="entry name" value="Ankyrin repeat"/>
    <property type="match status" value="1"/>
</dbReference>
<evidence type="ECO:0000313" key="3">
    <source>
        <dbReference type="Proteomes" id="UP000658258"/>
    </source>
</evidence>
<comment type="caution">
    <text evidence="2">The sequence shown here is derived from an EMBL/GenBank/DDBJ whole genome shotgun (WGS) entry which is preliminary data.</text>
</comment>
<dbReference type="Gene3D" id="1.25.40.20">
    <property type="entry name" value="Ankyrin repeat-containing domain"/>
    <property type="match status" value="1"/>
</dbReference>
<reference evidence="3" key="1">
    <citation type="journal article" date="2019" name="Int. J. Syst. Evol. Microbiol.">
        <title>The Global Catalogue of Microorganisms (GCM) 10K type strain sequencing project: providing services to taxonomists for standard genome sequencing and annotation.</title>
        <authorList>
            <consortium name="The Broad Institute Genomics Platform"/>
            <consortium name="The Broad Institute Genome Sequencing Center for Infectious Disease"/>
            <person name="Wu L."/>
            <person name="Ma J."/>
        </authorList>
    </citation>
    <scope>NUCLEOTIDE SEQUENCE [LARGE SCALE GENOMIC DNA]</scope>
    <source>
        <strain evidence="3">CGMCC 1.15111</strain>
    </source>
</reference>
<keyword evidence="3" id="KW-1185">Reference proteome</keyword>
<feature type="chain" id="PRO_5047007335" evidence="1">
    <location>
        <begin position="22"/>
        <end position="744"/>
    </location>
</feature>
<accession>A0ABQ3I765</accession>
<evidence type="ECO:0000256" key="1">
    <source>
        <dbReference type="SAM" id="SignalP"/>
    </source>
</evidence>
<feature type="signal peptide" evidence="1">
    <location>
        <begin position="1"/>
        <end position="21"/>
    </location>
</feature>
<name>A0ABQ3I765_9BACT</name>
<organism evidence="2 3">
    <name type="scientific">Roseivirga thermotolerans</name>
    <dbReference type="NCBI Taxonomy" id="1758176"/>
    <lineage>
        <taxon>Bacteria</taxon>
        <taxon>Pseudomonadati</taxon>
        <taxon>Bacteroidota</taxon>
        <taxon>Cytophagia</taxon>
        <taxon>Cytophagales</taxon>
        <taxon>Roseivirgaceae</taxon>
        <taxon>Roseivirga</taxon>
    </lineage>
</organism>
<proteinExistence type="predicted"/>
<dbReference type="EMBL" id="BNAG01000004">
    <property type="protein sequence ID" value="GHE70633.1"/>
    <property type="molecule type" value="Genomic_DNA"/>
</dbReference>
<dbReference type="InterPro" id="IPR036770">
    <property type="entry name" value="Ankyrin_rpt-contain_sf"/>
</dbReference>
<sequence>MKKLIASALLLSLCLMLPAQDCTQDPNAQKAKNNIGKPGSSPVCANAAQFFAYLCACKNKPRTAEQARMLKATLEQIKSSYDSYGSPCAGLSLPSVPNCLVGSANGSAEDNSSPFIEANYLEVMQYGAELDQLTEEFSNRLQRINGLVSTNDPTLSLMDFNRKMKDLEYVQQDIAAAKTKLITDGLQSLGDAIQNNNQTGFYKGIGAFANLLEMKQAKKEAAARKAQLQQQQRSQMSQIYWDAYHKIVSKTNDFLTLAAYAEDPAMEAYYLAMVDNLNCYQESLRSNWNPNTTDWLNNNCPLPTKPPAGIPNNLISEEKKAIQIAQRKNDYFENAIHGQDMGMEIRIDPPKYVDARTGMPLGTPTIKIVNVTPGGLAYQQGFKPGTNWTEIITSSTGIDLSREEMIQYYQSQLQKQKDLKTNVLNLIESIRNPDKNGIKYRKTLKRTDEAAYEKQIASDSSLVQMNISNLTQIQSLIDQYQGYVNQLKSSEDISDFPAKVFALGYATMDEAELLVSYLKRNFREIWNVTGPRVFKQSAIDFASKAATLNPSAENYLRMAKYLEDENEIIALNYLLEAFRKDSSLQTSEEDFRLRLTQKIQSGIRSHISVLKFIGYGSTEEQIEEAKSTLTSFVSSGFHKTIKLNKIDWTTGNSESLDVLHYAIATNNPAGMQVLLNAYVEGLDDFSKNRMIQKTVLVSAQENSDKCMEKLLELGISTNFELDGQSPRSVAEKHGSSKILEILGS</sequence>
<dbReference type="RefSeq" id="WP_189630906.1">
    <property type="nucleotide sequence ID" value="NZ_BNAG01000004.1"/>
</dbReference>
<keyword evidence="1" id="KW-0732">Signal</keyword>